<dbReference type="CDD" id="cd07043">
    <property type="entry name" value="STAS_anti-anti-sigma_factors"/>
    <property type="match status" value="1"/>
</dbReference>
<feature type="region of interest" description="Disordered" evidence="1">
    <location>
        <begin position="1"/>
        <end position="30"/>
    </location>
</feature>
<comment type="caution">
    <text evidence="3">The sequence shown here is derived from an EMBL/GenBank/DDBJ whole genome shotgun (WGS) entry which is preliminary data.</text>
</comment>
<protein>
    <submittedName>
        <fullName evidence="3">Anti-sigma factor antagonist</fullName>
    </submittedName>
</protein>
<dbReference type="EMBL" id="QZEZ01000001">
    <property type="protein sequence ID" value="RJK97602.1"/>
    <property type="molecule type" value="Genomic_DNA"/>
</dbReference>
<dbReference type="PROSITE" id="PS50801">
    <property type="entry name" value="STAS"/>
    <property type="match status" value="1"/>
</dbReference>
<dbReference type="InterPro" id="IPR036513">
    <property type="entry name" value="STAS_dom_sf"/>
</dbReference>
<dbReference type="InterPro" id="IPR002645">
    <property type="entry name" value="STAS_dom"/>
</dbReference>
<evidence type="ECO:0000256" key="1">
    <source>
        <dbReference type="SAM" id="MobiDB-lite"/>
    </source>
</evidence>
<reference evidence="3 4" key="1">
    <citation type="submission" date="2018-09" db="EMBL/GenBank/DDBJ databases">
        <title>YIM 75000 draft genome.</title>
        <authorList>
            <person name="Tang S."/>
            <person name="Feng Y."/>
        </authorList>
    </citation>
    <scope>NUCLEOTIDE SEQUENCE [LARGE SCALE GENOMIC DNA]</scope>
    <source>
        <strain evidence="3 4">YIM 75000</strain>
    </source>
</reference>
<proteinExistence type="predicted"/>
<feature type="compositionally biased region" description="Basic and acidic residues" evidence="1">
    <location>
        <begin position="17"/>
        <end position="30"/>
    </location>
</feature>
<feature type="domain" description="STAS" evidence="2">
    <location>
        <begin position="39"/>
        <end position="128"/>
    </location>
</feature>
<gene>
    <name evidence="3" type="ORF">D5H78_00770</name>
</gene>
<dbReference type="SUPFAM" id="SSF52091">
    <property type="entry name" value="SpoIIaa-like"/>
    <property type="match status" value="1"/>
</dbReference>
<evidence type="ECO:0000313" key="4">
    <source>
        <dbReference type="Proteomes" id="UP000265614"/>
    </source>
</evidence>
<feature type="compositionally biased region" description="Low complexity" evidence="1">
    <location>
        <begin position="1"/>
        <end position="14"/>
    </location>
</feature>
<dbReference type="Pfam" id="PF13466">
    <property type="entry name" value="STAS_2"/>
    <property type="match status" value="1"/>
</dbReference>
<dbReference type="Proteomes" id="UP000265614">
    <property type="component" value="Unassembled WGS sequence"/>
</dbReference>
<organism evidence="3 4">
    <name type="scientific">Vallicoccus soli</name>
    <dbReference type="NCBI Taxonomy" id="2339232"/>
    <lineage>
        <taxon>Bacteria</taxon>
        <taxon>Bacillati</taxon>
        <taxon>Actinomycetota</taxon>
        <taxon>Actinomycetes</taxon>
        <taxon>Motilibacterales</taxon>
        <taxon>Vallicoccaceae</taxon>
        <taxon>Vallicoccus</taxon>
    </lineage>
</organism>
<sequence>MPAAGLPGRPPAGRVEASVRPREGDPMNVAVHDRGPVAVTVELDGELDLARVPELERVLERVRPVPPVLVVDLSDVTSADAAGAGFLGLLAGEAEARGTCLRVWGARPPVARVLRLLGLGGLLVGAAP</sequence>
<evidence type="ECO:0000313" key="3">
    <source>
        <dbReference type="EMBL" id="RJK97602.1"/>
    </source>
</evidence>
<name>A0A3A3Z2J5_9ACTN</name>
<keyword evidence="4" id="KW-1185">Reference proteome</keyword>
<dbReference type="InterPro" id="IPR058548">
    <property type="entry name" value="MlaB-like_STAS"/>
</dbReference>
<accession>A0A3A3Z2J5</accession>
<dbReference type="Gene3D" id="3.30.750.24">
    <property type="entry name" value="STAS domain"/>
    <property type="match status" value="1"/>
</dbReference>
<dbReference type="AlphaFoldDB" id="A0A3A3Z2J5"/>
<evidence type="ECO:0000259" key="2">
    <source>
        <dbReference type="PROSITE" id="PS50801"/>
    </source>
</evidence>